<keyword evidence="2" id="KW-0472">Membrane</keyword>
<evidence type="ECO:0000256" key="2">
    <source>
        <dbReference type="SAM" id="Phobius"/>
    </source>
</evidence>
<evidence type="ECO:0000313" key="5">
    <source>
        <dbReference type="Proteomes" id="UP000654075"/>
    </source>
</evidence>
<sequence>MRVTPWVQSVGHAPPPSRKSGARTVGLRDIRAEADEDKDKVLFSFRPSAFWTCCCMHRRRFFLRAVNELELLPWEKRIVLEQSEDPQTHCCLLVRPLGLELRAAQYCLWRRTLLFVGTFFFALVLLLDIGQLLDQLSTDRSGKPLVAGLFFPEKYWHHFDVLTLYTTLHTVGTLLGATAAVALAALSAFWWPHFSASKKSARVSFAFTFLTPFLLLLCIPIRDGVDIMGIEQDFCQEVLNIAAQANSTMTGPQRASLAMLATTVPFADAILSHHEILPPGLCSLRPTDWGAQIVQALRSAGLEFQDDGRCPASDTQLEKMLQSSSLAAAAAGANQSMQAYVKAIAGDCPAECSVCTSVLCQQSILQLSALLTVYSRDALESDAPAGLSQAARNCGHCPACLTNRSCAFLAEDITRVALSFAPADRMSAPNSGGSQQGCLTPQVLESLELYSRLVLEPGLWRMLIGLLNALISQLQLIPMAISMMLGVGAGEVIAKSSLPTSRIPDVVGTYSALFICPYLLQVAVIVQGSIGGLFCLIVVLFVLLAILMPYVPFIGFQSRSRKELHRMKKIVERLATFFKVCAFAAMVAGAFQSEALQSVATAARLLVMRVEAEAAVSYTETLVFKCVRMVFSFLGQSVISLVVFVDLAVETSCRVHHLDTGDPVKIQESRIHNVQDLLTFVAPNGDDSKQGDLTPCKEEAALSKTILRYQIF</sequence>
<protein>
    <submittedName>
        <fullName evidence="3">Uncharacterized protein</fullName>
    </submittedName>
</protein>
<proteinExistence type="predicted"/>
<name>A0A813DEP9_POLGL</name>
<feature type="transmembrane region" description="Helical" evidence="2">
    <location>
        <begin position="171"/>
        <end position="191"/>
    </location>
</feature>
<feature type="transmembrane region" description="Helical" evidence="2">
    <location>
        <begin position="574"/>
        <end position="591"/>
    </location>
</feature>
<reference evidence="3" key="1">
    <citation type="submission" date="2021-02" db="EMBL/GenBank/DDBJ databases">
        <authorList>
            <person name="Dougan E. K."/>
            <person name="Rhodes N."/>
            <person name="Thang M."/>
            <person name="Chan C."/>
        </authorList>
    </citation>
    <scope>NUCLEOTIDE SEQUENCE</scope>
</reference>
<keyword evidence="2" id="KW-1133">Transmembrane helix</keyword>
<evidence type="ECO:0000256" key="1">
    <source>
        <dbReference type="SAM" id="MobiDB-lite"/>
    </source>
</evidence>
<keyword evidence="5" id="KW-1185">Reference proteome</keyword>
<feature type="transmembrane region" description="Helical" evidence="2">
    <location>
        <begin position="530"/>
        <end position="553"/>
    </location>
</feature>
<feature type="transmembrane region" description="Helical" evidence="2">
    <location>
        <begin position="476"/>
        <end position="494"/>
    </location>
</feature>
<accession>A0A813DEP9</accession>
<organism evidence="3 5">
    <name type="scientific">Polarella glacialis</name>
    <name type="common">Dinoflagellate</name>
    <dbReference type="NCBI Taxonomy" id="89957"/>
    <lineage>
        <taxon>Eukaryota</taxon>
        <taxon>Sar</taxon>
        <taxon>Alveolata</taxon>
        <taxon>Dinophyceae</taxon>
        <taxon>Suessiales</taxon>
        <taxon>Suessiaceae</taxon>
        <taxon>Polarella</taxon>
    </lineage>
</organism>
<feature type="transmembrane region" description="Helical" evidence="2">
    <location>
        <begin position="112"/>
        <end position="133"/>
    </location>
</feature>
<comment type="caution">
    <text evidence="3">The sequence shown here is derived from an EMBL/GenBank/DDBJ whole genome shotgun (WGS) entry which is preliminary data.</text>
</comment>
<dbReference type="Proteomes" id="UP000654075">
    <property type="component" value="Unassembled WGS sequence"/>
</dbReference>
<dbReference type="EMBL" id="CAJNNV010000994">
    <property type="protein sequence ID" value="CAE8584047.1"/>
    <property type="molecule type" value="Genomic_DNA"/>
</dbReference>
<dbReference type="Proteomes" id="UP000626109">
    <property type="component" value="Unassembled WGS sequence"/>
</dbReference>
<evidence type="ECO:0000313" key="4">
    <source>
        <dbReference type="EMBL" id="CAE8723593.1"/>
    </source>
</evidence>
<feature type="transmembrane region" description="Helical" evidence="2">
    <location>
        <begin position="203"/>
        <end position="222"/>
    </location>
</feature>
<feature type="region of interest" description="Disordered" evidence="1">
    <location>
        <begin position="1"/>
        <end position="24"/>
    </location>
</feature>
<dbReference type="AlphaFoldDB" id="A0A813DEP9"/>
<feature type="transmembrane region" description="Helical" evidence="2">
    <location>
        <begin position="506"/>
        <end position="524"/>
    </location>
</feature>
<evidence type="ECO:0000313" key="3">
    <source>
        <dbReference type="EMBL" id="CAE8584047.1"/>
    </source>
</evidence>
<keyword evidence="2" id="KW-0812">Transmembrane</keyword>
<dbReference type="EMBL" id="CAJNNW010034692">
    <property type="protein sequence ID" value="CAE8723593.1"/>
    <property type="molecule type" value="Genomic_DNA"/>
</dbReference>
<gene>
    <name evidence="3" type="ORF">PGLA1383_LOCUS2991</name>
    <name evidence="4" type="ORF">PGLA2088_LOCUS43252</name>
</gene>